<evidence type="ECO:0000313" key="2">
    <source>
        <dbReference type="EMBL" id="UOQ70384.1"/>
    </source>
</evidence>
<feature type="transmembrane region" description="Helical" evidence="1">
    <location>
        <begin position="50"/>
        <end position="70"/>
    </location>
</feature>
<dbReference type="KEGG" id="hcu:MUN79_16740"/>
<gene>
    <name evidence="2" type="ORF">MUN79_16740</name>
</gene>
<keyword evidence="3" id="KW-1185">Reference proteome</keyword>
<accession>A0A8T9PYR2</accession>
<dbReference type="RefSeq" id="WP_244673806.1">
    <property type="nucleotide sequence ID" value="NZ_CP095046.1"/>
</dbReference>
<keyword evidence="1" id="KW-1133">Transmembrane helix</keyword>
<protein>
    <submittedName>
        <fullName evidence="2">Uncharacterized protein</fullName>
    </submittedName>
</protein>
<evidence type="ECO:0000256" key="1">
    <source>
        <dbReference type="SAM" id="Phobius"/>
    </source>
</evidence>
<name>A0A8T9PYR2_9BACT</name>
<evidence type="ECO:0000313" key="3">
    <source>
        <dbReference type="Proteomes" id="UP000831796"/>
    </source>
</evidence>
<sequence length="200" mass="22116">MEAILLLLFLLLALLFVVALGLVQYVIIPWALLRAFFRSDWAPQGLKDVVAWTLGIFGFLVIGFLGWNWYRQWQDRQATAAQSRWPPVRLTAQQPGLLPYPLGRGRIEAAHYTTAPLLIVSGDLVVEGRLRASFTASPGIKFANETDLVQVSTDKGEATQATGRSFYDPLSHRVSGSFHCVLPSGRPLSISFPPTPVSPR</sequence>
<dbReference type="EMBL" id="CP095046">
    <property type="protein sequence ID" value="UOQ70384.1"/>
    <property type="molecule type" value="Genomic_DNA"/>
</dbReference>
<reference evidence="2" key="1">
    <citation type="submission" date="2022-04" db="EMBL/GenBank/DDBJ databases">
        <title>Hymenobacter sp. isolated from the air.</title>
        <authorList>
            <person name="Won M."/>
            <person name="Lee C.-M."/>
            <person name="Woen H.-Y."/>
            <person name="Kwon S.-W."/>
        </authorList>
    </citation>
    <scope>NUCLEOTIDE SEQUENCE</scope>
    <source>
        <strain evidence="2">5116S-3</strain>
    </source>
</reference>
<proteinExistence type="predicted"/>
<organism evidence="2 3">
    <name type="scientific">Hymenobacter cellulosilyticus</name>
    <dbReference type="NCBI Taxonomy" id="2932248"/>
    <lineage>
        <taxon>Bacteria</taxon>
        <taxon>Pseudomonadati</taxon>
        <taxon>Bacteroidota</taxon>
        <taxon>Cytophagia</taxon>
        <taxon>Cytophagales</taxon>
        <taxon>Hymenobacteraceae</taxon>
        <taxon>Hymenobacter</taxon>
    </lineage>
</organism>
<dbReference type="AlphaFoldDB" id="A0A8T9PYR2"/>
<keyword evidence="1" id="KW-0472">Membrane</keyword>
<keyword evidence="1" id="KW-0812">Transmembrane</keyword>
<dbReference type="Proteomes" id="UP000831796">
    <property type="component" value="Chromosome"/>
</dbReference>